<accession>A0A6J6LWA0</accession>
<dbReference type="EMBL" id="CAEZWQ010000082">
    <property type="protein sequence ID" value="CAB4664754.1"/>
    <property type="molecule type" value="Genomic_DNA"/>
</dbReference>
<organism evidence="3">
    <name type="scientific">freshwater metagenome</name>
    <dbReference type="NCBI Taxonomy" id="449393"/>
    <lineage>
        <taxon>unclassified sequences</taxon>
        <taxon>metagenomes</taxon>
        <taxon>ecological metagenomes</taxon>
    </lineage>
</organism>
<dbReference type="InterPro" id="IPR029062">
    <property type="entry name" value="Class_I_gatase-like"/>
</dbReference>
<gene>
    <name evidence="2" type="ORF">UFOPK1795_00252</name>
    <name evidence="3" type="ORF">UFOPK2275_00759</name>
    <name evidence="4" type="ORF">UFOPK2816_00566</name>
</gene>
<dbReference type="EMBL" id="CAEZUG010000007">
    <property type="protein sequence ID" value="CAB4586054.1"/>
    <property type="molecule type" value="Genomic_DNA"/>
</dbReference>
<feature type="domain" description="Glutamine amidotransferase" evidence="1">
    <location>
        <begin position="55"/>
        <end position="187"/>
    </location>
</feature>
<protein>
    <submittedName>
        <fullName evidence="3">Unannotated protein</fullName>
    </submittedName>
</protein>
<dbReference type="GO" id="GO:0005829">
    <property type="term" value="C:cytosol"/>
    <property type="evidence" value="ECO:0007669"/>
    <property type="project" value="TreeGrafter"/>
</dbReference>
<dbReference type="PROSITE" id="PS51273">
    <property type="entry name" value="GATASE_TYPE_1"/>
    <property type="match status" value="1"/>
</dbReference>
<dbReference type="PANTHER" id="PTHR42695">
    <property type="entry name" value="GLUTAMINE AMIDOTRANSFERASE YLR126C-RELATED"/>
    <property type="match status" value="1"/>
</dbReference>
<proteinExistence type="predicted"/>
<dbReference type="Gene3D" id="3.40.50.880">
    <property type="match status" value="1"/>
</dbReference>
<dbReference type="SUPFAM" id="SSF52317">
    <property type="entry name" value="Class I glutamine amidotransferase-like"/>
    <property type="match status" value="1"/>
</dbReference>
<dbReference type="AlphaFoldDB" id="A0A6J6LWA0"/>
<dbReference type="InterPro" id="IPR044992">
    <property type="entry name" value="ChyE-like"/>
</dbReference>
<name>A0A6J6LWA0_9ZZZZ</name>
<dbReference type="InterPro" id="IPR017926">
    <property type="entry name" value="GATASE"/>
</dbReference>
<dbReference type="CDD" id="cd01741">
    <property type="entry name" value="GATase1_1"/>
    <property type="match status" value="1"/>
</dbReference>
<sequence>MSAHKKRVIFIEHDHVSVGGPIWKQFERRGYEIIRFIIVDEANAKTPNVTPVWPDLLSFDAVVVMGAPFAAYDDERIGNWLLPQVEKMREVHNAGIPVMGICFGGQLMSRVLGGTVSRSPRAELGWYEIESVDESLVPRGPWFQYHWDRFTFPPGSTEIARNELCPQAYVYGRTLGVQFHPEIDLEVLDMWLAMDGGCAEVESEGIVVEDLRKQTKELEKESNQRGYDLVDQFLDRVATAPIVLI</sequence>
<reference evidence="3" key="1">
    <citation type="submission" date="2020-05" db="EMBL/GenBank/DDBJ databases">
        <authorList>
            <person name="Chiriac C."/>
            <person name="Salcher M."/>
            <person name="Ghai R."/>
            <person name="Kavagutti S V."/>
        </authorList>
    </citation>
    <scope>NUCLEOTIDE SEQUENCE</scope>
</reference>
<evidence type="ECO:0000313" key="2">
    <source>
        <dbReference type="EMBL" id="CAB4586054.1"/>
    </source>
</evidence>
<evidence type="ECO:0000313" key="3">
    <source>
        <dbReference type="EMBL" id="CAB4664754.1"/>
    </source>
</evidence>
<dbReference type="Pfam" id="PF00117">
    <property type="entry name" value="GATase"/>
    <property type="match status" value="1"/>
</dbReference>
<dbReference type="PANTHER" id="PTHR42695:SF5">
    <property type="entry name" value="GLUTAMINE AMIDOTRANSFERASE YLR126C-RELATED"/>
    <property type="match status" value="1"/>
</dbReference>
<evidence type="ECO:0000259" key="1">
    <source>
        <dbReference type="Pfam" id="PF00117"/>
    </source>
</evidence>
<evidence type="ECO:0000313" key="4">
    <source>
        <dbReference type="EMBL" id="CAB4745742.1"/>
    </source>
</evidence>
<dbReference type="EMBL" id="CAEZZB010000056">
    <property type="protein sequence ID" value="CAB4745742.1"/>
    <property type="molecule type" value="Genomic_DNA"/>
</dbReference>